<evidence type="ECO:0000256" key="2">
    <source>
        <dbReference type="SAM" id="Phobius"/>
    </source>
</evidence>
<dbReference type="PANTHER" id="PTHR40070">
    <property type="entry name" value="UPF0478 PROTEIN YTXG"/>
    <property type="match status" value="1"/>
</dbReference>
<evidence type="ECO:0000313" key="4">
    <source>
        <dbReference type="Proteomes" id="UP001179121"/>
    </source>
</evidence>
<organism evidence="3 4">
    <name type="scientific">Nitrospira tepida</name>
    <dbReference type="NCBI Taxonomy" id="2973512"/>
    <lineage>
        <taxon>Bacteria</taxon>
        <taxon>Pseudomonadati</taxon>
        <taxon>Nitrospirota</taxon>
        <taxon>Nitrospiria</taxon>
        <taxon>Nitrospirales</taxon>
        <taxon>Nitrospiraceae</taxon>
        <taxon>Nitrospira</taxon>
    </lineage>
</organism>
<evidence type="ECO:0000313" key="3">
    <source>
        <dbReference type="EMBL" id="CAI4032602.1"/>
    </source>
</evidence>
<evidence type="ECO:0000256" key="1">
    <source>
        <dbReference type="SAM" id="Coils"/>
    </source>
</evidence>
<keyword evidence="2" id="KW-0812">Transmembrane</keyword>
<dbReference type="KEGG" id="nti:DNFV4_03032"/>
<keyword evidence="2" id="KW-0472">Membrane</keyword>
<keyword evidence="2" id="KW-1133">Transmembrane helix</keyword>
<protein>
    <recommendedName>
        <fullName evidence="5">DUF948 domain-containing protein</fullName>
    </recommendedName>
</protein>
<feature type="transmembrane region" description="Helical" evidence="2">
    <location>
        <begin position="6"/>
        <end position="27"/>
    </location>
</feature>
<evidence type="ECO:0008006" key="5">
    <source>
        <dbReference type="Google" id="ProtNLM"/>
    </source>
</evidence>
<keyword evidence="4" id="KW-1185">Reference proteome</keyword>
<dbReference type="EMBL" id="OX365700">
    <property type="protein sequence ID" value="CAI4032602.1"/>
    <property type="molecule type" value="Genomic_DNA"/>
</dbReference>
<gene>
    <name evidence="3" type="ORF">DNFV4_03032</name>
</gene>
<dbReference type="AlphaFoldDB" id="A0AA86N0T0"/>
<keyword evidence="1" id="KW-0175">Coiled coil</keyword>
<sequence>MSGVEVAAIIAAVAFAGFVAFLVPTLLQLRETVRELSQVLVRLNTELPTLLSELRKMTENINQLTEQAQSGVSHASTLLHAMGEVGESVQQVHNLVRGSGGSLLSNVASLVAGFRAATSVVKERLHSQGGNPNGG</sequence>
<proteinExistence type="predicted"/>
<dbReference type="Proteomes" id="UP001179121">
    <property type="component" value="Chromosome"/>
</dbReference>
<dbReference type="Pfam" id="PF06103">
    <property type="entry name" value="DUF948"/>
    <property type="match status" value="1"/>
</dbReference>
<dbReference type="PANTHER" id="PTHR40070:SF1">
    <property type="entry name" value="UPF0478 PROTEIN YTXG"/>
    <property type="match status" value="1"/>
</dbReference>
<dbReference type="RefSeq" id="WP_289269323.1">
    <property type="nucleotide sequence ID" value="NZ_OX365700.1"/>
</dbReference>
<name>A0AA86N0T0_9BACT</name>
<reference evidence="3" key="1">
    <citation type="submission" date="2022-10" db="EMBL/GenBank/DDBJ databases">
        <authorList>
            <person name="Koch H."/>
        </authorList>
    </citation>
    <scope>NUCLEOTIDE SEQUENCE</scope>
    <source>
        <strain evidence="3">DNF</strain>
    </source>
</reference>
<feature type="coiled-coil region" evidence="1">
    <location>
        <begin position="26"/>
        <end position="67"/>
    </location>
</feature>
<dbReference type="InterPro" id="IPR009293">
    <property type="entry name" value="UPF0478"/>
</dbReference>
<accession>A0AA86N0T0</accession>